<gene>
    <name evidence="5" type="ORF">SAMN06265361_10337</name>
</gene>
<dbReference type="PROSITE" id="PS51186">
    <property type="entry name" value="GNAT"/>
    <property type="match status" value="1"/>
</dbReference>
<protein>
    <submittedName>
        <fullName evidence="5">Ribosomal-protein-alanine N-acetyltransferase</fullName>
    </submittedName>
</protein>
<evidence type="ECO:0000313" key="6">
    <source>
        <dbReference type="Proteomes" id="UP001157946"/>
    </source>
</evidence>
<accession>A0AA45WN97</accession>
<dbReference type="SUPFAM" id="SSF55729">
    <property type="entry name" value="Acyl-CoA N-acyltransferases (Nat)"/>
    <property type="match status" value="1"/>
</dbReference>
<evidence type="ECO:0000313" key="5">
    <source>
        <dbReference type="EMBL" id="SMP16842.1"/>
    </source>
</evidence>
<dbReference type="Pfam" id="PF13302">
    <property type="entry name" value="Acetyltransf_3"/>
    <property type="match status" value="1"/>
</dbReference>
<keyword evidence="1" id="KW-0808">Transferase</keyword>
<dbReference type="InterPro" id="IPR016181">
    <property type="entry name" value="Acyl_CoA_acyltransferase"/>
</dbReference>
<evidence type="ECO:0000256" key="2">
    <source>
        <dbReference type="ARBA" id="ARBA00023315"/>
    </source>
</evidence>
<name>A0AA45WN97_9BACL</name>
<feature type="domain" description="N-acetyltransferase" evidence="4">
    <location>
        <begin position="22"/>
        <end position="181"/>
    </location>
</feature>
<dbReference type="PANTHER" id="PTHR43792">
    <property type="entry name" value="GNAT FAMILY, PUTATIVE (AFU_ORTHOLOGUE AFUA_3G00765)-RELATED-RELATED"/>
    <property type="match status" value="1"/>
</dbReference>
<dbReference type="Gene3D" id="3.40.630.30">
    <property type="match status" value="1"/>
</dbReference>
<dbReference type="EMBL" id="FXTU01000003">
    <property type="protein sequence ID" value="SMP16842.1"/>
    <property type="molecule type" value="Genomic_DNA"/>
</dbReference>
<reference evidence="5" key="1">
    <citation type="submission" date="2017-05" db="EMBL/GenBank/DDBJ databases">
        <authorList>
            <person name="Varghese N."/>
            <person name="Submissions S."/>
        </authorList>
    </citation>
    <scope>NUCLEOTIDE SEQUENCE</scope>
    <source>
        <strain evidence="5">DSM 45262</strain>
    </source>
</reference>
<dbReference type="InterPro" id="IPR051531">
    <property type="entry name" value="N-acetyltransferase"/>
</dbReference>
<dbReference type="GO" id="GO:0008999">
    <property type="term" value="F:protein-N-terminal-alanine acetyltransferase activity"/>
    <property type="evidence" value="ECO:0007669"/>
    <property type="project" value="TreeGrafter"/>
</dbReference>
<keyword evidence="6" id="KW-1185">Reference proteome</keyword>
<evidence type="ECO:0000259" key="4">
    <source>
        <dbReference type="PROSITE" id="PS51186"/>
    </source>
</evidence>
<keyword evidence="2" id="KW-0012">Acyltransferase</keyword>
<evidence type="ECO:0000256" key="3">
    <source>
        <dbReference type="ARBA" id="ARBA00038502"/>
    </source>
</evidence>
<dbReference type="GO" id="GO:0005737">
    <property type="term" value="C:cytoplasm"/>
    <property type="evidence" value="ECO:0007669"/>
    <property type="project" value="TreeGrafter"/>
</dbReference>
<sequence length="186" mass="21558">MELKGKEIFVRMLEVGDAPTLARLETENRDFFQAYTPLRDEAFYTVQRQQELLKQMEKRKADDLEYWFGIFLAKNGELIGKITLSEVMRHHLQSCWIGYYLDKRHNGKGYMTEAVRLVVSYAFNELKLHRIEAGVMPHNLGSIQVLKKAGFHTEGINKKMCGLTENGKIMCISPSLTKKIEENNKK</sequence>
<dbReference type="Proteomes" id="UP001157946">
    <property type="component" value="Unassembled WGS sequence"/>
</dbReference>
<comment type="caution">
    <text evidence="5">The sequence shown here is derived from an EMBL/GenBank/DDBJ whole genome shotgun (WGS) entry which is preliminary data.</text>
</comment>
<organism evidence="5 6">
    <name type="scientific">Laceyella tengchongensis</name>
    <dbReference type="NCBI Taxonomy" id="574699"/>
    <lineage>
        <taxon>Bacteria</taxon>
        <taxon>Bacillati</taxon>
        <taxon>Bacillota</taxon>
        <taxon>Bacilli</taxon>
        <taxon>Bacillales</taxon>
        <taxon>Thermoactinomycetaceae</taxon>
        <taxon>Laceyella</taxon>
    </lineage>
</organism>
<dbReference type="InterPro" id="IPR000182">
    <property type="entry name" value="GNAT_dom"/>
</dbReference>
<dbReference type="PANTHER" id="PTHR43792:SF8">
    <property type="entry name" value="[RIBOSOMAL PROTEIN US5]-ALANINE N-ACETYLTRANSFERASE"/>
    <property type="match status" value="1"/>
</dbReference>
<evidence type="ECO:0000256" key="1">
    <source>
        <dbReference type="ARBA" id="ARBA00022679"/>
    </source>
</evidence>
<comment type="similarity">
    <text evidence="3">Belongs to the acetyltransferase family. RimJ subfamily.</text>
</comment>
<proteinExistence type="inferred from homology"/>
<dbReference type="AlphaFoldDB" id="A0AA45WN97"/>